<dbReference type="PANTHER" id="PTHR12629:SF0">
    <property type="entry name" value="DIPHOSPHOINOSITOL-POLYPHOSPHATE DIPHOSPHATASE"/>
    <property type="match status" value="1"/>
</dbReference>
<dbReference type="SUPFAM" id="SSF55811">
    <property type="entry name" value="Nudix"/>
    <property type="match status" value="1"/>
</dbReference>
<keyword evidence="2" id="KW-0479">Metal-binding</keyword>
<gene>
    <name evidence="7" type="ORF">ACFOES_12675</name>
</gene>
<dbReference type="GO" id="GO:0016787">
    <property type="term" value="F:hydrolase activity"/>
    <property type="evidence" value="ECO:0007669"/>
    <property type="project" value="UniProtKB-KW"/>
</dbReference>
<evidence type="ECO:0000256" key="2">
    <source>
        <dbReference type="ARBA" id="ARBA00022723"/>
    </source>
</evidence>
<evidence type="ECO:0000256" key="3">
    <source>
        <dbReference type="ARBA" id="ARBA00022801"/>
    </source>
</evidence>
<organism evidence="7 8">
    <name type="scientific">Acidimangrovimonas pyrenivorans</name>
    <dbReference type="NCBI Taxonomy" id="2030798"/>
    <lineage>
        <taxon>Bacteria</taxon>
        <taxon>Pseudomonadati</taxon>
        <taxon>Pseudomonadota</taxon>
        <taxon>Alphaproteobacteria</taxon>
        <taxon>Rhodobacterales</taxon>
        <taxon>Paracoccaceae</taxon>
        <taxon>Acidimangrovimonas</taxon>
    </lineage>
</organism>
<keyword evidence="4" id="KW-0460">Magnesium</keyword>
<dbReference type="InterPro" id="IPR047198">
    <property type="entry name" value="DDP-like_NUDIX"/>
</dbReference>
<reference evidence="8" key="1">
    <citation type="journal article" date="2019" name="Int. J. Syst. Evol. Microbiol.">
        <title>The Global Catalogue of Microorganisms (GCM) 10K type strain sequencing project: providing services to taxonomists for standard genome sequencing and annotation.</title>
        <authorList>
            <consortium name="The Broad Institute Genomics Platform"/>
            <consortium name="The Broad Institute Genome Sequencing Center for Infectious Disease"/>
            <person name="Wu L."/>
            <person name="Ma J."/>
        </authorList>
    </citation>
    <scope>NUCLEOTIDE SEQUENCE [LARGE SCALE GENOMIC DNA]</scope>
    <source>
        <strain evidence="8">KCTC 62192</strain>
    </source>
</reference>
<dbReference type="CDD" id="cd04666">
    <property type="entry name" value="NUDIX_DIPP2_like_Nudt4"/>
    <property type="match status" value="1"/>
</dbReference>
<feature type="region of interest" description="Disordered" evidence="5">
    <location>
        <begin position="107"/>
        <end position="152"/>
    </location>
</feature>
<dbReference type="Gene3D" id="3.90.79.10">
    <property type="entry name" value="Nucleoside Triphosphate Pyrophosphohydrolase"/>
    <property type="match status" value="1"/>
</dbReference>
<dbReference type="PANTHER" id="PTHR12629">
    <property type="entry name" value="DIPHOSPHOINOSITOL POLYPHOSPHATE PHOSPHOHYDROLASE"/>
    <property type="match status" value="1"/>
</dbReference>
<dbReference type="InterPro" id="IPR000086">
    <property type="entry name" value="NUDIX_hydrolase_dom"/>
</dbReference>
<dbReference type="Proteomes" id="UP001595443">
    <property type="component" value="Unassembled WGS sequence"/>
</dbReference>
<evidence type="ECO:0000256" key="4">
    <source>
        <dbReference type="ARBA" id="ARBA00022842"/>
    </source>
</evidence>
<comment type="cofactor">
    <cofactor evidence="1">
        <name>Mg(2+)</name>
        <dbReference type="ChEBI" id="CHEBI:18420"/>
    </cofactor>
</comment>
<evidence type="ECO:0000256" key="5">
    <source>
        <dbReference type="SAM" id="MobiDB-lite"/>
    </source>
</evidence>
<proteinExistence type="predicted"/>
<evidence type="ECO:0000313" key="8">
    <source>
        <dbReference type="Proteomes" id="UP001595443"/>
    </source>
</evidence>
<evidence type="ECO:0000313" key="7">
    <source>
        <dbReference type="EMBL" id="MFC2968953.1"/>
    </source>
</evidence>
<keyword evidence="8" id="KW-1185">Reference proteome</keyword>
<keyword evidence="3 7" id="KW-0378">Hydrolase</keyword>
<dbReference type="Pfam" id="PF00293">
    <property type="entry name" value="NUDIX"/>
    <property type="match status" value="1"/>
</dbReference>
<name>A0ABV7AIM9_9RHOB</name>
<accession>A0ABV7AIM9</accession>
<dbReference type="EMBL" id="JBHRSK010000008">
    <property type="protein sequence ID" value="MFC2968953.1"/>
    <property type="molecule type" value="Genomic_DNA"/>
</dbReference>
<dbReference type="RefSeq" id="WP_377833659.1">
    <property type="nucleotide sequence ID" value="NZ_JBHRSK010000008.1"/>
</dbReference>
<evidence type="ECO:0000256" key="1">
    <source>
        <dbReference type="ARBA" id="ARBA00001946"/>
    </source>
</evidence>
<protein>
    <submittedName>
        <fullName evidence="7">NUDIX hydrolase</fullName>
    </submittedName>
</protein>
<comment type="caution">
    <text evidence="7">The sequence shown here is derived from an EMBL/GenBank/DDBJ whole genome shotgun (WGS) entry which is preliminary data.</text>
</comment>
<dbReference type="PROSITE" id="PS51462">
    <property type="entry name" value="NUDIX"/>
    <property type="match status" value="1"/>
</dbReference>
<dbReference type="InterPro" id="IPR015797">
    <property type="entry name" value="NUDIX_hydrolase-like_dom_sf"/>
</dbReference>
<feature type="compositionally biased region" description="Basic and acidic residues" evidence="5">
    <location>
        <begin position="124"/>
        <end position="136"/>
    </location>
</feature>
<feature type="compositionally biased region" description="Basic residues" evidence="5">
    <location>
        <begin position="112"/>
        <end position="123"/>
    </location>
</feature>
<feature type="domain" description="Nudix hydrolase" evidence="6">
    <location>
        <begin position="9"/>
        <end position="139"/>
    </location>
</feature>
<sequence>MTTIAPETCRQHAALCWRHIGERVEVLLITSRDTGRWVIPKGWPIKGLSPSETALQEAYEEAGVEGTASDEHVGQFPYIKVLDDATGVPCLVSVYPVRVAKLRDKFPERSERRRKWFRPKKAAQKVDEPELRDLLRDFTPPRGMDNGDKKAG</sequence>
<evidence type="ECO:0000259" key="6">
    <source>
        <dbReference type="PROSITE" id="PS51462"/>
    </source>
</evidence>